<protein>
    <submittedName>
        <fullName evidence="2">Uncharacterized protein</fullName>
    </submittedName>
</protein>
<feature type="compositionally biased region" description="Gly residues" evidence="1">
    <location>
        <begin position="214"/>
        <end position="226"/>
    </location>
</feature>
<proteinExistence type="predicted"/>
<keyword evidence="3" id="KW-1185">Reference proteome</keyword>
<feature type="compositionally biased region" description="Low complexity" evidence="1">
    <location>
        <begin position="199"/>
        <end position="213"/>
    </location>
</feature>
<evidence type="ECO:0000313" key="2">
    <source>
        <dbReference type="EMBL" id="OAE25805.1"/>
    </source>
</evidence>
<dbReference type="Proteomes" id="UP000077202">
    <property type="component" value="Unassembled WGS sequence"/>
</dbReference>
<evidence type="ECO:0000313" key="3">
    <source>
        <dbReference type="Proteomes" id="UP000077202"/>
    </source>
</evidence>
<reference evidence="2" key="1">
    <citation type="submission" date="2016-03" db="EMBL/GenBank/DDBJ databases">
        <title>Mechanisms controlling the formation of the plant cell surface in tip-growing cells are functionally conserved among land plants.</title>
        <authorList>
            <person name="Honkanen S."/>
            <person name="Jones V.A."/>
            <person name="Morieri G."/>
            <person name="Champion C."/>
            <person name="Hetherington A.J."/>
            <person name="Kelly S."/>
            <person name="Saint-Marcoux D."/>
            <person name="Proust H."/>
            <person name="Prescott H."/>
            <person name="Dolan L."/>
        </authorList>
    </citation>
    <scope>NUCLEOTIDE SEQUENCE [LARGE SCALE GENOMIC DNA]</scope>
    <source>
        <tissue evidence="2">Whole gametophyte</tissue>
    </source>
</reference>
<evidence type="ECO:0000256" key="1">
    <source>
        <dbReference type="SAM" id="MobiDB-lite"/>
    </source>
</evidence>
<organism evidence="2 3">
    <name type="scientific">Marchantia polymorpha subsp. ruderalis</name>
    <dbReference type="NCBI Taxonomy" id="1480154"/>
    <lineage>
        <taxon>Eukaryota</taxon>
        <taxon>Viridiplantae</taxon>
        <taxon>Streptophyta</taxon>
        <taxon>Embryophyta</taxon>
        <taxon>Marchantiophyta</taxon>
        <taxon>Marchantiopsida</taxon>
        <taxon>Marchantiidae</taxon>
        <taxon>Marchantiales</taxon>
        <taxon>Marchantiaceae</taxon>
        <taxon>Marchantia</taxon>
    </lineage>
</organism>
<feature type="region of interest" description="Disordered" evidence="1">
    <location>
        <begin position="193"/>
        <end position="232"/>
    </location>
</feature>
<dbReference type="AlphaFoldDB" id="A0A176W028"/>
<comment type="caution">
    <text evidence="2">The sequence shown here is derived from an EMBL/GenBank/DDBJ whole genome shotgun (WGS) entry which is preliminary data.</text>
</comment>
<name>A0A176W028_MARPO</name>
<sequence>MVLSRWHPYVLFVQLVPWFSRAELLEYVAYLNLPELALRKAIRFQHVIRNLSTLSKEDHRPELRELVPNVRPSAATDATAGSEWNVLSSTTYSRNHQISPLTSSTVIQTAPFRTDIPKCVTIVSPGEEKWIASIQLQSAGANARGARSGAGKGLSDQTLQPVKRTLLHIELRVQAHKFLNRDRSCTCCATESQKSALARSSSTSPPRTRSPSGHGVGPRGHRGPGGEQQKPA</sequence>
<gene>
    <name evidence="2" type="ORF">AXG93_2145s1040</name>
</gene>
<dbReference type="EMBL" id="LVLJ01002289">
    <property type="protein sequence ID" value="OAE25805.1"/>
    <property type="molecule type" value="Genomic_DNA"/>
</dbReference>
<accession>A0A176W028</accession>